<sequence length="291" mass="33289">MELKSLKEIVQNKPSFYRAGSMFVSRISTICNGVLCDDANYKKARVIKDDVEVEMEIEQEGIFNIEDKVNKIGNNNLVLLFLTFKMNHGKIDGFIIKEMFTMNNFPNYEEIFKMEIQLIRDLWEAQLFSTQKMNFVGDENGFKKIDFKDAPEEETKPTSSVKTSFGTPRGNFNNSTNTDSRKRKGPEVNPALLKKERTVEGALNVSLTSTSTMSQESKENYGRNRLELETLINVLEIMFNQSTVAVAYGGERVVEMSTLRTFLRVDQIDIVEQLLKLSDKYEFTGDMNGVK</sequence>
<organism evidence="2 3">
    <name type="scientific">Strongyloides papillosus</name>
    <name type="common">Intestinal threadworm</name>
    <dbReference type="NCBI Taxonomy" id="174720"/>
    <lineage>
        <taxon>Eukaryota</taxon>
        <taxon>Metazoa</taxon>
        <taxon>Ecdysozoa</taxon>
        <taxon>Nematoda</taxon>
        <taxon>Chromadorea</taxon>
        <taxon>Rhabditida</taxon>
        <taxon>Tylenchina</taxon>
        <taxon>Panagrolaimomorpha</taxon>
        <taxon>Strongyloidoidea</taxon>
        <taxon>Strongyloididae</taxon>
        <taxon>Strongyloides</taxon>
    </lineage>
</organism>
<evidence type="ECO:0000313" key="2">
    <source>
        <dbReference type="Proteomes" id="UP000046392"/>
    </source>
</evidence>
<reference evidence="3" key="1">
    <citation type="submission" date="2017-02" db="UniProtKB">
        <authorList>
            <consortium name="WormBaseParasite"/>
        </authorList>
    </citation>
    <scope>IDENTIFICATION</scope>
</reference>
<evidence type="ECO:0000313" key="3">
    <source>
        <dbReference type="WBParaSite" id="SPAL_0001285700.1"/>
    </source>
</evidence>
<dbReference type="WBParaSite" id="SPAL_0001285700.1">
    <property type="protein sequence ID" value="SPAL_0001285700.1"/>
    <property type="gene ID" value="SPAL_0001285700"/>
</dbReference>
<feature type="region of interest" description="Disordered" evidence="1">
    <location>
        <begin position="146"/>
        <end position="193"/>
    </location>
</feature>
<dbReference type="AlphaFoldDB" id="A0A0N5C4H5"/>
<feature type="compositionally biased region" description="Polar residues" evidence="1">
    <location>
        <begin position="157"/>
        <end position="178"/>
    </location>
</feature>
<dbReference type="Proteomes" id="UP000046392">
    <property type="component" value="Unplaced"/>
</dbReference>
<protein>
    <submittedName>
        <fullName evidence="3">DUF223 domain-containing protein</fullName>
    </submittedName>
</protein>
<proteinExistence type="predicted"/>
<evidence type="ECO:0000256" key="1">
    <source>
        <dbReference type="SAM" id="MobiDB-lite"/>
    </source>
</evidence>
<name>A0A0N5C4H5_STREA</name>
<feature type="compositionally biased region" description="Basic and acidic residues" evidence="1">
    <location>
        <begin position="146"/>
        <end position="156"/>
    </location>
</feature>
<accession>A0A0N5C4H5</accession>
<keyword evidence="2" id="KW-1185">Reference proteome</keyword>